<organism evidence="4 5">
    <name type="scientific">Labeo rohita</name>
    <name type="common">Indian major carp</name>
    <name type="synonym">Cyprinus rohita</name>
    <dbReference type="NCBI Taxonomy" id="84645"/>
    <lineage>
        <taxon>Eukaryota</taxon>
        <taxon>Metazoa</taxon>
        <taxon>Chordata</taxon>
        <taxon>Craniata</taxon>
        <taxon>Vertebrata</taxon>
        <taxon>Euteleostomi</taxon>
        <taxon>Actinopterygii</taxon>
        <taxon>Neopterygii</taxon>
        <taxon>Teleostei</taxon>
        <taxon>Ostariophysi</taxon>
        <taxon>Cypriniformes</taxon>
        <taxon>Cyprinidae</taxon>
        <taxon>Labeoninae</taxon>
        <taxon>Labeonini</taxon>
        <taxon>Labeo</taxon>
    </lineage>
</organism>
<dbReference type="InterPro" id="IPR020821">
    <property type="entry name" value="ENPP1-3/EXOG-like_nuc-like"/>
</dbReference>
<dbReference type="InterPro" id="IPR044925">
    <property type="entry name" value="His-Me_finger_sf"/>
</dbReference>
<dbReference type="PANTHER" id="PTHR21472:SF15">
    <property type="entry name" value="ENDONUCLEASE DOMAIN-CONTAINING 1 PROTEIN-RELATED"/>
    <property type="match status" value="1"/>
</dbReference>
<evidence type="ECO:0000256" key="1">
    <source>
        <dbReference type="SAM" id="SignalP"/>
    </source>
</evidence>
<keyword evidence="4" id="KW-0255">Endonuclease</keyword>
<evidence type="ECO:0000313" key="5">
    <source>
        <dbReference type="Proteomes" id="UP000830375"/>
    </source>
</evidence>
<evidence type="ECO:0000313" key="4">
    <source>
        <dbReference type="EMBL" id="KAI2653106.1"/>
    </source>
</evidence>
<evidence type="ECO:0000259" key="2">
    <source>
        <dbReference type="SMART" id="SM00477"/>
    </source>
</evidence>
<keyword evidence="4" id="KW-0378">Hydrolase</keyword>
<dbReference type="InterPro" id="IPR001604">
    <property type="entry name" value="Endo_G_ENPP1-like_dom"/>
</dbReference>
<dbReference type="InterPro" id="IPR039015">
    <property type="entry name" value="ENDOD1"/>
</dbReference>
<dbReference type="GO" id="GO:0004519">
    <property type="term" value="F:endonuclease activity"/>
    <property type="evidence" value="ECO:0007669"/>
    <property type="project" value="UniProtKB-KW"/>
</dbReference>
<sequence length="261" mass="29798">MKMHLFVISVLLVLGFPFIMTEVVESFNTCSDFFLNGQPPVIPGILGNSVSQDNNRYKLICQKYKGAYRFATVYDTTSKIPVFSAYKYTGKKSFKRPDVNWMIEPEAINEDYSGNCKVNRGHLFPNSHAADEDTAESTFTLTNAVPQMISFNSGSWSDMEEETKKIINNCKNENKILAHVLTGAIPGNSTLDKKVNIPSFMWMAFCCYNSTEKKWVSQAYWAPNVEENKKVKIVYESVQKLQDFFNQNEMENVQLFTNNCN</sequence>
<dbReference type="InterPro" id="IPR044929">
    <property type="entry name" value="DNA/RNA_non-sp_Endonuclease_sf"/>
</dbReference>
<proteinExistence type="predicted"/>
<feature type="domain" description="ENPP1-3/EXOG-like endonuclease/phosphodiesterase" evidence="2">
    <location>
        <begin position="67"/>
        <end position="251"/>
    </location>
</feature>
<protein>
    <submittedName>
        <fullName evidence="4">Endonuclease domain-containing 1 protein</fullName>
    </submittedName>
</protein>
<feature type="chain" id="PRO_5046383265" evidence="1">
    <location>
        <begin position="27"/>
        <end position="261"/>
    </location>
</feature>
<keyword evidence="5" id="KW-1185">Reference proteome</keyword>
<reference evidence="4 5" key="1">
    <citation type="submission" date="2022-01" db="EMBL/GenBank/DDBJ databases">
        <title>A high-quality chromosome-level genome assembly of rohu carp, Labeo rohita.</title>
        <authorList>
            <person name="Arick M.A. II"/>
            <person name="Hsu C.-Y."/>
            <person name="Magbanua Z."/>
            <person name="Pechanova O."/>
            <person name="Grover C."/>
            <person name="Miller E."/>
            <person name="Thrash A."/>
            <person name="Ezzel L."/>
            <person name="Alam S."/>
            <person name="Benzie J."/>
            <person name="Hamilton M."/>
            <person name="Karsi A."/>
            <person name="Lawrence M.L."/>
            <person name="Peterson D.G."/>
        </authorList>
    </citation>
    <scope>NUCLEOTIDE SEQUENCE [LARGE SCALE GENOMIC DNA]</scope>
    <source>
        <strain evidence="5">BAU-BD-2019</strain>
        <tissue evidence="4">Blood</tissue>
    </source>
</reference>
<dbReference type="SMART" id="SM00477">
    <property type="entry name" value="NUC"/>
    <property type="match status" value="1"/>
</dbReference>
<feature type="signal peptide" evidence="1">
    <location>
        <begin position="1"/>
        <end position="26"/>
    </location>
</feature>
<dbReference type="EMBL" id="JACTAM010000019">
    <property type="protein sequence ID" value="KAI2653106.1"/>
    <property type="molecule type" value="Genomic_DNA"/>
</dbReference>
<dbReference type="SUPFAM" id="SSF54060">
    <property type="entry name" value="His-Me finger endonucleases"/>
    <property type="match status" value="1"/>
</dbReference>
<dbReference type="Proteomes" id="UP000830375">
    <property type="component" value="Unassembled WGS sequence"/>
</dbReference>
<feature type="domain" description="DNA/RNA non-specific endonuclease/pyrophosphatase/phosphodiesterase" evidence="3">
    <location>
        <begin position="66"/>
        <end position="250"/>
    </location>
</feature>
<evidence type="ECO:0000259" key="3">
    <source>
        <dbReference type="SMART" id="SM00892"/>
    </source>
</evidence>
<gene>
    <name evidence="4" type="ORF">H4Q32_006476</name>
</gene>
<keyword evidence="4" id="KW-0540">Nuclease</keyword>
<dbReference type="Pfam" id="PF01223">
    <property type="entry name" value="Endonuclease_NS"/>
    <property type="match status" value="1"/>
</dbReference>
<keyword evidence="1" id="KW-0732">Signal</keyword>
<comment type="caution">
    <text evidence="4">The sequence shown here is derived from an EMBL/GenBank/DDBJ whole genome shotgun (WGS) entry which is preliminary data.</text>
</comment>
<accession>A0ABQ8LR41</accession>
<name>A0ABQ8LR41_LABRO</name>
<dbReference type="SMART" id="SM00892">
    <property type="entry name" value="Endonuclease_NS"/>
    <property type="match status" value="1"/>
</dbReference>
<dbReference type="PANTHER" id="PTHR21472">
    <property type="entry name" value="ENDONUCLEASE DOMAIN-CONTAINING 1 PROTEIN ENDOD1"/>
    <property type="match status" value="1"/>
</dbReference>
<dbReference type="Gene3D" id="3.40.570.10">
    <property type="entry name" value="Extracellular Endonuclease, subunit A"/>
    <property type="match status" value="1"/>
</dbReference>